<keyword evidence="9" id="KW-1185">Reference proteome</keyword>
<dbReference type="InterPro" id="IPR001965">
    <property type="entry name" value="Znf_PHD"/>
</dbReference>
<dbReference type="GO" id="GO:0006357">
    <property type="term" value="P:regulation of transcription by RNA polymerase II"/>
    <property type="evidence" value="ECO:0007669"/>
    <property type="project" value="TreeGrafter"/>
</dbReference>
<evidence type="ECO:0000313" key="8">
    <source>
        <dbReference type="EMBL" id="KAH6823000.1"/>
    </source>
</evidence>
<keyword evidence="1" id="KW-0479">Metal-binding</keyword>
<feature type="domain" description="PHD-type" evidence="7">
    <location>
        <begin position="1091"/>
        <end position="1200"/>
    </location>
</feature>
<dbReference type="InterPro" id="IPR050701">
    <property type="entry name" value="Histone_Mod_Regulator"/>
</dbReference>
<dbReference type="Proteomes" id="UP001190926">
    <property type="component" value="Unassembled WGS sequence"/>
</dbReference>
<evidence type="ECO:0000256" key="5">
    <source>
        <dbReference type="SAM" id="MobiDB-lite"/>
    </source>
</evidence>
<feature type="domain" description="PHD-type" evidence="6">
    <location>
        <begin position="300"/>
        <end position="351"/>
    </location>
</feature>
<dbReference type="CDD" id="cd15489">
    <property type="entry name" value="PHD_SF"/>
    <property type="match status" value="1"/>
</dbReference>
<dbReference type="Pfam" id="PF13831">
    <property type="entry name" value="PHD_2"/>
    <property type="match status" value="1"/>
</dbReference>
<dbReference type="Gene3D" id="3.30.40.10">
    <property type="entry name" value="Zinc/RING finger domain, C3HC4 (zinc finger)"/>
    <property type="match status" value="4"/>
</dbReference>
<dbReference type="SUPFAM" id="SSF57903">
    <property type="entry name" value="FYVE/PHD zinc finger"/>
    <property type="match status" value="2"/>
</dbReference>
<dbReference type="PANTHER" id="PTHR13793:SF107">
    <property type="entry name" value="BROMODOMAIN-CONTAINING PROTEIN HOMOLOG"/>
    <property type="match status" value="1"/>
</dbReference>
<dbReference type="InterPro" id="IPR019787">
    <property type="entry name" value="Znf_PHD-finger"/>
</dbReference>
<evidence type="ECO:0000256" key="3">
    <source>
        <dbReference type="ARBA" id="ARBA00022833"/>
    </source>
</evidence>
<evidence type="ECO:0000259" key="7">
    <source>
        <dbReference type="PROSITE" id="PS51805"/>
    </source>
</evidence>
<dbReference type="SMART" id="SM00249">
    <property type="entry name" value="PHD"/>
    <property type="match status" value="4"/>
</dbReference>
<feature type="region of interest" description="Disordered" evidence="5">
    <location>
        <begin position="1318"/>
        <end position="1338"/>
    </location>
</feature>
<evidence type="ECO:0000259" key="6">
    <source>
        <dbReference type="PROSITE" id="PS50016"/>
    </source>
</evidence>
<feature type="region of interest" description="Disordered" evidence="5">
    <location>
        <begin position="1"/>
        <end position="52"/>
    </location>
</feature>
<dbReference type="PROSITE" id="PS01359">
    <property type="entry name" value="ZF_PHD_1"/>
    <property type="match status" value="1"/>
</dbReference>
<dbReference type="PROSITE" id="PS51805">
    <property type="entry name" value="EPHD"/>
    <property type="match status" value="2"/>
</dbReference>
<keyword evidence="3" id="KW-0862">Zinc</keyword>
<reference evidence="8 9" key="1">
    <citation type="journal article" date="2021" name="Nat. Commun.">
        <title>Incipient diploidization of the medicinal plant Perilla within 10,000 years.</title>
        <authorList>
            <person name="Zhang Y."/>
            <person name="Shen Q."/>
            <person name="Leng L."/>
            <person name="Zhang D."/>
            <person name="Chen S."/>
            <person name="Shi Y."/>
            <person name="Ning Z."/>
            <person name="Chen S."/>
        </authorList>
    </citation>
    <scope>NUCLEOTIDE SEQUENCE [LARGE SCALE GENOMIC DNA]</scope>
    <source>
        <strain evidence="9">cv. PC099</strain>
    </source>
</reference>
<dbReference type="InterPro" id="IPR013083">
    <property type="entry name" value="Znf_RING/FYVE/PHD"/>
</dbReference>
<feature type="region of interest" description="Disordered" evidence="5">
    <location>
        <begin position="517"/>
        <end position="547"/>
    </location>
</feature>
<dbReference type="CDD" id="cd15571">
    <property type="entry name" value="ePHD"/>
    <property type="match status" value="1"/>
</dbReference>
<dbReference type="PANTHER" id="PTHR13793">
    <property type="entry name" value="PHD FINGER PROTEINS"/>
    <property type="match status" value="1"/>
</dbReference>
<feature type="region of interest" description="Disordered" evidence="5">
    <location>
        <begin position="102"/>
        <end position="132"/>
    </location>
</feature>
<dbReference type="GO" id="GO:0005634">
    <property type="term" value="C:nucleus"/>
    <property type="evidence" value="ECO:0007669"/>
    <property type="project" value="UniProtKB-ARBA"/>
</dbReference>
<accession>A0AAD4P1T0</accession>
<feature type="domain" description="PHD-type" evidence="7">
    <location>
        <begin position="359"/>
        <end position="484"/>
    </location>
</feature>
<dbReference type="GO" id="GO:0008270">
    <property type="term" value="F:zinc ion binding"/>
    <property type="evidence" value="ECO:0007669"/>
    <property type="project" value="UniProtKB-KW"/>
</dbReference>
<proteinExistence type="predicted"/>
<gene>
    <name evidence="8" type="ORF">C2S53_013717</name>
</gene>
<protein>
    <submittedName>
        <fullName evidence="8">Uncharacterized protein</fullName>
    </submittedName>
</protein>
<feature type="domain" description="PHD-type" evidence="6">
    <location>
        <begin position="1022"/>
        <end position="1071"/>
    </location>
</feature>
<dbReference type="InterPro" id="IPR019786">
    <property type="entry name" value="Zinc_finger_PHD-type_CS"/>
</dbReference>
<name>A0AAD4P1T0_PERFH</name>
<evidence type="ECO:0000256" key="4">
    <source>
        <dbReference type="PROSITE-ProRule" id="PRU00146"/>
    </source>
</evidence>
<feature type="region of interest" description="Disordered" evidence="5">
    <location>
        <begin position="1354"/>
        <end position="1379"/>
    </location>
</feature>
<dbReference type="PROSITE" id="PS50016">
    <property type="entry name" value="ZF_PHD_2"/>
    <property type="match status" value="2"/>
</dbReference>
<organism evidence="8 9">
    <name type="scientific">Perilla frutescens var. hirtella</name>
    <name type="common">Perilla citriodora</name>
    <name type="synonym">Perilla setoyensis</name>
    <dbReference type="NCBI Taxonomy" id="608512"/>
    <lineage>
        <taxon>Eukaryota</taxon>
        <taxon>Viridiplantae</taxon>
        <taxon>Streptophyta</taxon>
        <taxon>Embryophyta</taxon>
        <taxon>Tracheophyta</taxon>
        <taxon>Spermatophyta</taxon>
        <taxon>Magnoliopsida</taxon>
        <taxon>eudicotyledons</taxon>
        <taxon>Gunneridae</taxon>
        <taxon>Pentapetalae</taxon>
        <taxon>asterids</taxon>
        <taxon>lamiids</taxon>
        <taxon>Lamiales</taxon>
        <taxon>Lamiaceae</taxon>
        <taxon>Nepetoideae</taxon>
        <taxon>Elsholtzieae</taxon>
        <taxon>Perilla</taxon>
    </lineage>
</organism>
<evidence type="ECO:0000313" key="9">
    <source>
        <dbReference type="Proteomes" id="UP001190926"/>
    </source>
</evidence>
<evidence type="ECO:0000256" key="2">
    <source>
        <dbReference type="ARBA" id="ARBA00022771"/>
    </source>
</evidence>
<keyword evidence="2 4" id="KW-0863">Zinc-finger</keyword>
<dbReference type="Pfam" id="PF13832">
    <property type="entry name" value="zf-HC5HC2H_2"/>
    <property type="match status" value="2"/>
</dbReference>
<sequence length="1494" mass="166099">MTGGGRCQRRRKSTAGGRGTAESKKIDANGGSPNLKQEITEKPSHSLEITKLPPASRIGLGLYTQARKVLSFRSPFDSEDSHVPTAFVSSANTLPSGVSHLLHKQSDSRKRHKKLQSSSEHKSSTPGRSRGSNFWAENEEYFRELTVEDVERLERVSSGGCSSNEKCFLIPSLNNDENLCNQYGMVNGMLARACEDSLNLENGVELEPSGKLEQEGNGPCSMDVDDDVERKESEIDEECSAEKRLNSEKVSTSFSGVEWLLGSRSKIYLASERPSKKRKLLGRDAGLEKLLVARPIEGLESVCHYCSYGDMGDPLNVLIKCCSCGMVAHQRCYGVQEDVDSSWLCSWCKWKNIVDLSIEKPCLLCPKQGGALKPVRKKGLGSENKESKTEFAHLFCCQWMPEVYLDNIRTMEPIVNMNELKDTRRKLICYLCKVKYGACVRCSNGSCRTSFHPICAREAQHRMEIWGKIGSDEVELRAFCSKHSEAQYDSGCQDTGEISLTDLYLRKLHDIVLDGEDSLDSQSSDSHPENGTAPRPALRSADRNGNEDVNSCSPLNFSMILKKLIDLGKVNAKDLASEIGVSADSLNAVLTENHMVPELQHKLLKWLESHVHIGNLQKTLKVMFRSFLGPKSMSDVAEGVGDISVEESGISDAVPVKSVPPRRRTKSSVRTVKDDKSCLLTDKTHDETTEGDTCLSLPVEEHSNDAPSESPDGTEKILIDPEQYPYNSANKSVIIEDELRALVQCLSEDGLVGETKQPQPMNACSLVFTNGEVNHASYIHPFIYSKLMQTKSDMLEKVAFYQSAVLRDREVSQLEASSSSGFCCNNDNVQATSSDRNSRCEDVNLDQLAKAGNLGILKLSPGDEVEGELIYYQQRLLCNAAMRKRISDDLISKVVRSLPREIEAAGKQKWDVVLVSQYIHELREAKKQGRKERRHKEAQAVLKAATAAAAASSRVSSIRKDTLEDQNEDLLKINSSDVRPGFYSKLNPRAKETISRSAIARSSFDINSDSAQSTSGFSKDHPRTCDICRRPETALNPVLVCSSCKITVHLDCYRSVRSATGPWHCELCEDLFSSRGSGALATNSWEKPYFVAECDLCGGTAGAFRKSVGGLWIHALCAEWVLESTYRRGQISPIEGMDNVSKGVDTCIVCRRKQGVCLKCSYGHCQTTFHPTCARSAGFYMTVRTNGDKLQHKAYCEKHSVEQKAKADTQRHGMDEFKSLKQVRVELERLRLLCERIIKREKLKRELVLCSHDILASSRDSVLSALARHPFYQPEVSSESATTSIKGYTDGYRSSSEMIQRSDDISVDSTVAGKRRIKIPMSVDNDQKTDDSSTSQNVHSLKAVERLSFAGKQIPQRLSAASRNPSDDAEKRSKHRKHAETFGKELIMTSDQASMKNQRLPKGFVYVPIRCLSKDKETVPDARTREPGGTSSSAWDIDDSLIRQRVWPYFNGERGDLPVQMMGVWKTIVVYACQEYTVQWDGGIFPIVCMSSAA</sequence>
<comment type="caution">
    <text evidence="8">The sequence shown here is derived from an EMBL/GenBank/DDBJ whole genome shotgun (WGS) entry which is preliminary data.</text>
</comment>
<dbReference type="EMBL" id="SDAM02001101">
    <property type="protein sequence ID" value="KAH6823000.1"/>
    <property type="molecule type" value="Genomic_DNA"/>
</dbReference>
<dbReference type="InterPro" id="IPR011011">
    <property type="entry name" value="Znf_FYVE_PHD"/>
</dbReference>
<dbReference type="InterPro" id="IPR034732">
    <property type="entry name" value="EPHD"/>
</dbReference>
<evidence type="ECO:0000256" key="1">
    <source>
        <dbReference type="ARBA" id="ARBA00022723"/>
    </source>
</evidence>